<evidence type="ECO:0000313" key="2">
    <source>
        <dbReference type="Proteomes" id="UP000468901"/>
    </source>
</evidence>
<dbReference type="Pfam" id="PF13242">
    <property type="entry name" value="Hydrolase_like"/>
    <property type="match status" value="1"/>
</dbReference>
<dbReference type="EMBL" id="WESC01000008">
    <property type="protein sequence ID" value="KAB7739994.1"/>
    <property type="molecule type" value="Genomic_DNA"/>
</dbReference>
<evidence type="ECO:0000313" key="1">
    <source>
        <dbReference type="EMBL" id="KAB7739994.1"/>
    </source>
</evidence>
<dbReference type="Gene3D" id="3.40.50.1000">
    <property type="entry name" value="HAD superfamily/HAD-like"/>
    <property type="match status" value="2"/>
</dbReference>
<comment type="caution">
    <text evidence="1">The sequence shown here is derived from an EMBL/GenBank/DDBJ whole genome shotgun (WGS) entry which is preliminary data.</text>
</comment>
<dbReference type="InterPro" id="IPR006357">
    <property type="entry name" value="HAD-SF_hydro_IIA"/>
</dbReference>
<dbReference type="SUPFAM" id="SSF56784">
    <property type="entry name" value="HAD-like"/>
    <property type="match status" value="1"/>
</dbReference>
<gene>
    <name evidence="1" type="ORF">F2P47_10025</name>
</gene>
<keyword evidence="1" id="KW-0378">Hydrolase</keyword>
<protein>
    <submittedName>
        <fullName evidence="1">TIGR01459 family HAD-type hydrolase</fullName>
    </submittedName>
</protein>
<sequence>MPLIPGFSAIADRYDALLCDVWGVLHNGREAYPGVAEALEKFRAKGGHVLLLSNAPRPSTELPAMLQRMGIPSTAYDGILTSGDATREFLTSHTFGRACYHIGPERDLPLFDGTNVSLVDEDHAGFILVTGPFNDEVEGPEDYREQFTRLVARGLPLVCANPDIVVERGPRHIYCAGALARLYEELGGAATYFGKPHGPVYGIARHRLMEISGRPIPDTHILAVGDGLPTDMKGAKGQGIDGLFITGGIAATACGPDPEHPQAELVAKVCAGADVQPVAAMPRLIW</sequence>
<dbReference type="NCBIfam" id="TIGR01460">
    <property type="entry name" value="HAD-SF-IIA"/>
    <property type="match status" value="1"/>
</dbReference>
<organism evidence="1 2">
    <name type="scientific">Parvibaculum sedimenti</name>
    <dbReference type="NCBI Taxonomy" id="2608632"/>
    <lineage>
        <taxon>Bacteria</taxon>
        <taxon>Pseudomonadati</taxon>
        <taxon>Pseudomonadota</taxon>
        <taxon>Alphaproteobacteria</taxon>
        <taxon>Hyphomicrobiales</taxon>
        <taxon>Parvibaculaceae</taxon>
        <taxon>Parvibaculum</taxon>
    </lineage>
</organism>
<dbReference type="NCBIfam" id="TIGR01459">
    <property type="entry name" value="HAD-SF-IIA-hyp4"/>
    <property type="match status" value="1"/>
</dbReference>
<proteinExistence type="predicted"/>
<dbReference type="InterPro" id="IPR006356">
    <property type="entry name" value="HAD-SF_hydro_IIA_hyp3"/>
</dbReference>
<dbReference type="CDD" id="cd07525">
    <property type="entry name" value="HAD_like"/>
    <property type="match status" value="1"/>
</dbReference>
<dbReference type="GO" id="GO:0016791">
    <property type="term" value="F:phosphatase activity"/>
    <property type="evidence" value="ECO:0007669"/>
    <property type="project" value="TreeGrafter"/>
</dbReference>
<dbReference type="PANTHER" id="PTHR19288">
    <property type="entry name" value="4-NITROPHENYLPHOSPHATASE-RELATED"/>
    <property type="match status" value="1"/>
</dbReference>
<keyword evidence="2" id="KW-1185">Reference proteome</keyword>
<dbReference type="GO" id="GO:0005737">
    <property type="term" value="C:cytoplasm"/>
    <property type="evidence" value="ECO:0007669"/>
    <property type="project" value="TreeGrafter"/>
</dbReference>
<dbReference type="AlphaFoldDB" id="A0A6N6VGV8"/>
<accession>A0A6N6VGV8</accession>
<name>A0A6N6VGV8_9HYPH</name>
<dbReference type="PANTHER" id="PTHR19288:SF90">
    <property type="entry name" value="OS08G0542600 PROTEIN"/>
    <property type="match status" value="1"/>
</dbReference>
<dbReference type="InterPro" id="IPR023214">
    <property type="entry name" value="HAD_sf"/>
</dbReference>
<dbReference type="InterPro" id="IPR036412">
    <property type="entry name" value="HAD-like_sf"/>
</dbReference>
<dbReference type="Proteomes" id="UP000468901">
    <property type="component" value="Unassembled WGS sequence"/>
</dbReference>
<dbReference type="Pfam" id="PF13344">
    <property type="entry name" value="Hydrolase_6"/>
    <property type="match status" value="1"/>
</dbReference>
<reference evidence="1 2" key="1">
    <citation type="submission" date="2019-09" db="EMBL/GenBank/DDBJ databases">
        <title>Parvibaculum sedimenti sp. nov., isolated from sediment.</title>
        <authorList>
            <person name="Wang Y."/>
        </authorList>
    </citation>
    <scope>NUCLEOTIDE SEQUENCE [LARGE SCALE GENOMIC DNA]</scope>
    <source>
        <strain evidence="1 2">HXT-9</strain>
    </source>
</reference>